<name>A0AAE1PB63_9EUCA</name>
<dbReference type="Proteomes" id="UP001292094">
    <property type="component" value="Unassembled WGS sequence"/>
</dbReference>
<gene>
    <name evidence="2" type="ORF">Pmani_022850</name>
</gene>
<evidence type="ECO:0000313" key="3">
    <source>
        <dbReference type="Proteomes" id="UP001292094"/>
    </source>
</evidence>
<sequence>MATFPTCWKRLKGRVKAVKSGSATSFTDLPSKGRIKKGERKELVITMGPERHRRLVLLILMCLLLVVTSWVEHYLTTSTPATLTPPPSPASISKNSGKRKVEWKLEIGGGNVVSNKGRKADIGDIDDDDNDNDDEEMDDMEYFKALKLRAQARLTTSEPPPPTTLRLDIHSCLPRFICELHALSPGTTLTDFEKDVIGLFRNHVVLEGPDSPVYQYQVAAHMGLLCSGLEPSPCHSLYPSCPLSRILLLEVLKSVKSNRRMFYSG</sequence>
<evidence type="ECO:0000256" key="1">
    <source>
        <dbReference type="SAM" id="Phobius"/>
    </source>
</evidence>
<reference evidence="2" key="1">
    <citation type="submission" date="2023-11" db="EMBL/GenBank/DDBJ databases">
        <title>Genome assemblies of two species of porcelain crab, Petrolisthes cinctipes and Petrolisthes manimaculis (Anomura: Porcellanidae).</title>
        <authorList>
            <person name="Angst P."/>
        </authorList>
    </citation>
    <scope>NUCLEOTIDE SEQUENCE</scope>
    <source>
        <strain evidence="2">PB745_02</strain>
        <tissue evidence="2">Gill</tissue>
    </source>
</reference>
<dbReference type="EMBL" id="JAWZYT010002307">
    <property type="protein sequence ID" value="KAK4305244.1"/>
    <property type="molecule type" value="Genomic_DNA"/>
</dbReference>
<protein>
    <submittedName>
        <fullName evidence="2">Uncharacterized protein</fullName>
    </submittedName>
</protein>
<keyword evidence="1" id="KW-0812">Transmembrane</keyword>
<dbReference type="AlphaFoldDB" id="A0AAE1PB63"/>
<keyword evidence="1" id="KW-0472">Membrane</keyword>
<keyword evidence="3" id="KW-1185">Reference proteome</keyword>
<comment type="caution">
    <text evidence="2">The sequence shown here is derived from an EMBL/GenBank/DDBJ whole genome shotgun (WGS) entry which is preliminary data.</text>
</comment>
<keyword evidence="1" id="KW-1133">Transmembrane helix</keyword>
<feature type="transmembrane region" description="Helical" evidence="1">
    <location>
        <begin position="55"/>
        <end position="75"/>
    </location>
</feature>
<accession>A0AAE1PB63</accession>
<proteinExistence type="predicted"/>
<evidence type="ECO:0000313" key="2">
    <source>
        <dbReference type="EMBL" id="KAK4305244.1"/>
    </source>
</evidence>
<organism evidence="2 3">
    <name type="scientific">Petrolisthes manimaculis</name>
    <dbReference type="NCBI Taxonomy" id="1843537"/>
    <lineage>
        <taxon>Eukaryota</taxon>
        <taxon>Metazoa</taxon>
        <taxon>Ecdysozoa</taxon>
        <taxon>Arthropoda</taxon>
        <taxon>Crustacea</taxon>
        <taxon>Multicrustacea</taxon>
        <taxon>Malacostraca</taxon>
        <taxon>Eumalacostraca</taxon>
        <taxon>Eucarida</taxon>
        <taxon>Decapoda</taxon>
        <taxon>Pleocyemata</taxon>
        <taxon>Anomura</taxon>
        <taxon>Galatheoidea</taxon>
        <taxon>Porcellanidae</taxon>
        <taxon>Petrolisthes</taxon>
    </lineage>
</organism>